<dbReference type="RefSeq" id="WP_303276641.1">
    <property type="nucleotide sequence ID" value="NZ_JAUOEK010000056.1"/>
</dbReference>
<proteinExistence type="predicted"/>
<evidence type="ECO:0000313" key="3">
    <source>
        <dbReference type="Proteomes" id="UP001176883"/>
    </source>
</evidence>
<gene>
    <name evidence="2" type="ORF">Q4Q35_03975</name>
</gene>
<keyword evidence="3" id="KW-1185">Reference proteome</keyword>
<protein>
    <submittedName>
        <fullName evidence="2">DUF4255 domain-containing protein</fullName>
    </submittedName>
</protein>
<organism evidence="2 3">
    <name type="scientific">Flavivirga aquimarina</name>
    <dbReference type="NCBI Taxonomy" id="2027862"/>
    <lineage>
        <taxon>Bacteria</taxon>
        <taxon>Pseudomonadati</taxon>
        <taxon>Bacteroidota</taxon>
        <taxon>Flavobacteriia</taxon>
        <taxon>Flavobacteriales</taxon>
        <taxon>Flavobacteriaceae</taxon>
        <taxon>Flavivirga</taxon>
    </lineage>
</organism>
<comment type="caution">
    <text evidence="2">The sequence shown here is derived from an EMBL/GenBank/DDBJ whole genome shotgun (WGS) entry which is preliminary data.</text>
</comment>
<name>A0ABT8W781_9FLAO</name>
<reference evidence="2" key="1">
    <citation type="submission" date="2023-07" db="EMBL/GenBank/DDBJ databases">
        <title>Two novel species in the genus Flavivirga.</title>
        <authorList>
            <person name="Kwon K."/>
        </authorList>
    </citation>
    <scope>NUCLEOTIDE SEQUENCE</scope>
    <source>
        <strain evidence="2">KCTC 52353</strain>
    </source>
</reference>
<dbReference type="EMBL" id="JAUOEK010000056">
    <property type="protein sequence ID" value="MDO5968956.1"/>
    <property type="molecule type" value="Genomic_DNA"/>
</dbReference>
<sequence>MLDKVLIFITDLLNRNLKMSFGLTDDIVVPGSLINLDGSVTNNIENKVIISIINLEHEKTVKHMGGYIPDNQGDFSKVNPPVYLNLYLLISANYNSDNYLEALKMLSAVIGFFQASRVFASSDYPDLDSSIDRLTFEIYNVPIQELSHVWSGIGAKYVPSMVYKVRMVGIQKGDVKEQIPAVAGLKSNTKKE</sequence>
<dbReference type="Proteomes" id="UP001176883">
    <property type="component" value="Unassembled WGS sequence"/>
</dbReference>
<dbReference type="InterPro" id="IPR025351">
    <property type="entry name" value="Pvc16_N"/>
</dbReference>
<dbReference type="Pfam" id="PF14065">
    <property type="entry name" value="Pvc16_N"/>
    <property type="match status" value="1"/>
</dbReference>
<evidence type="ECO:0000313" key="2">
    <source>
        <dbReference type="EMBL" id="MDO5968956.1"/>
    </source>
</evidence>
<feature type="domain" description="Pvc16 N-terminal" evidence="1">
    <location>
        <begin position="8"/>
        <end position="182"/>
    </location>
</feature>
<accession>A0ABT8W781</accession>
<evidence type="ECO:0000259" key="1">
    <source>
        <dbReference type="Pfam" id="PF14065"/>
    </source>
</evidence>